<comment type="similarity">
    <text evidence="5">Belongs to the class I-like SAM-binding methyltransferase superfamily. C5-methyltransferase family.</text>
</comment>
<feature type="active site" evidence="5">
    <location>
        <position position="67"/>
    </location>
</feature>
<keyword evidence="3 5" id="KW-0808">Transferase</keyword>
<keyword evidence="7" id="KW-1185">Reference proteome</keyword>
<organism evidence="6 7">
    <name type="scientific">Nocardioides panacis</name>
    <dbReference type="NCBI Taxonomy" id="2849501"/>
    <lineage>
        <taxon>Bacteria</taxon>
        <taxon>Bacillati</taxon>
        <taxon>Actinomycetota</taxon>
        <taxon>Actinomycetes</taxon>
        <taxon>Propionibacteriales</taxon>
        <taxon>Nocardioidaceae</taxon>
        <taxon>Nocardioides</taxon>
    </lineage>
</organism>
<dbReference type="InterPro" id="IPR050390">
    <property type="entry name" value="C5-Methyltransferase"/>
</dbReference>
<dbReference type="GO" id="GO:0044027">
    <property type="term" value="P:negative regulation of gene expression via chromosomal CpG island methylation"/>
    <property type="evidence" value="ECO:0007669"/>
    <property type="project" value="TreeGrafter"/>
</dbReference>
<dbReference type="AlphaFoldDB" id="A0A975Y179"/>
<proteinExistence type="inferred from homology"/>
<dbReference type="PANTHER" id="PTHR10629">
    <property type="entry name" value="CYTOSINE-SPECIFIC METHYLTRANSFERASE"/>
    <property type="match status" value="1"/>
</dbReference>
<evidence type="ECO:0000313" key="6">
    <source>
        <dbReference type="EMBL" id="QWZ09232.1"/>
    </source>
</evidence>
<dbReference type="Proteomes" id="UP000683575">
    <property type="component" value="Chromosome"/>
</dbReference>
<dbReference type="REBASE" id="508592">
    <property type="entry name" value="M.NspG188ORF5440P"/>
</dbReference>
<dbReference type="InterPro" id="IPR001525">
    <property type="entry name" value="C5_MeTfrase"/>
</dbReference>
<protein>
    <recommendedName>
        <fullName evidence="1">DNA (cytosine-5-)-methyltransferase</fullName>
        <ecNumber evidence="1">2.1.1.37</ecNumber>
    </recommendedName>
</protein>
<reference evidence="6" key="1">
    <citation type="submission" date="2021-06" db="EMBL/GenBank/DDBJ databases">
        <title>Complete genome sequence of Nocardioides sp. G188.</title>
        <authorList>
            <person name="Im W.-T."/>
        </authorList>
    </citation>
    <scope>NUCLEOTIDE SEQUENCE</scope>
    <source>
        <strain evidence="6">G188</strain>
    </source>
</reference>
<dbReference type="EMBL" id="CP077062">
    <property type="protein sequence ID" value="QWZ09232.1"/>
    <property type="molecule type" value="Genomic_DNA"/>
</dbReference>
<keyword evidence="2 5" id="KW-0489">Methyltransferase</keyword>
<evidence type="ECO:0000256" key="1">
    <source>
        <dbReference type="ARBA" id="ARBA00011975"/>
    </source>
</evidence>
<keyword evidence="4 5" id="KW-0949">S-adenosyl-L-methionine</keyword>
<dbReference type="PROSITE" id="PS51679">
    <property type="entry name" value="SAM_MT_C5"/>
    <property type="match status" value="1"/>
</dbReference>
<name>A0A975Y179_9ACTN</name>
<dbReference type="GO" id="GO:0032259">
    <property type="term" value="P:methylation"/>
    <property type="evidence" value="ECO:0007669"/>
    <property type="project" value="UniProtKB-KW"/>
</dbReference>
<dbReference type="Pfam" id="PF00145">
    <property type="entry name" value="DNA_methylase"/>
    <property type="match status" value="2"/>
</dbReference>
<accession>A0A975Y179</accession>
<evidence type="ECO:0000256" key="4">
    <source>
        <dbReference type="ARBA" id="ARBA00022691"/>
    </source>
</evidence>
<sequence length="374" mass="40603">MVGLFAGIGGLELGLSQAGHHTELLCEFWGPAASTLRRRFAGVDVVGDIRDIDSLPGVEIVTAGFPCTDLSQVGRTRGIDGAESGLVREVFRLIEQTPPRWVVLENVPNMLTLAGGNAIRFITEWFDDHGWHWAYRTVDSQNFGVAQRRRRVILVASKSDDPRTVLFADEAGTAQRSPGGTSTYGFYWTEGNRGLGWAEGMVPTLKGGSNIGIPSPPAVWVPSAEPGTRVVRPSIRSGERLQGFPAGWTDHVLKTGHRWKLVGNAVSVPVARWVGDRLSKPGEPVEVGRRPLASFEKWPGAAASVHGCRDGWALSERPLSVRRSSLSRVLEVHGVEPLSRNATKGFADRLSRSRLRAGGKPFHDALSEHVSAMS</sequence>
<dbReference type="InterPro" id="IPR031303">
    <property type="entry name" value="C5_meth_CS"/>
</dbReference>
<evidence type="ECO:0000313" key="7">
    <source>
        <dbReference type="Proteomes" id="UP000683575"/>
    </source>
</evidence>
<dbReference type="RefSeq" id="WP_216941078.1">
    <property type="nucleotide sequence ID" value="NZ_CP077062.1"/>
</dbReference>
<dbReference type="PROSITE" id="PS00094">
    <property type="entry name" value="C5_MTASE_1"/>
    <property type="match status" value="1"/>
</dbReference>
<dbReference type="KEGG" id="nps:KRR39_05440"/>
<dbReference type="PANTHER" id="PTHR10629:SF50">
    <property type="entry name" value="DNA (CYTOSINE-5)-METHYLTRANSFERASE CMT3"/>
    <property type="match status" value="1"/>
</dbReference>
<evidence type="ECO:0000256" key="3">
    <source>
        <dbReference type="ARBA" id="ARBA00022679"/>
    </source>
</evidence>
<dbReference type="EC" id="2.1.1.37" evidence="1"/>
<evidence type="ECO:0000256" key="5">
    <source>
        <dbReference type="PROSITE-ProRule" id="PRU01016"/>
    </source>
</evidence>
<evidence type="ECO:0000256" key="2">
    <source>
        <dbReference type="ARBA" id="ARBA00022603"/>
    </source>
</evidence>
<dbReference type="NCBIfam" id="TIGR00675">
    <property type="entry name" value="dcm"/>
    <property type="match status" value="1"/>
</dbReference>
<dbReference type="InterPro" id="IPR018117">
    <property type="entry name" value="C5_DNA_meth_AS"/>
</dbReference>
<gene>
    <name evidence="6" type="primary">dcm</name>
    <name evidence="6" type="ORF">KRR39_05440</name>
</gene>
<dbReference type="GO" id="GO:0003886">
    <property type="term" value="F:DNA (cytosine-5-)-methyltransferase activity"/>
    <property type="evidence" value="ECO:0007669"/>
    <property type="project" value="UniProtKB-EC"/>
</dbReference>
<dbReference type="PROSITE" id="PS00095">
    <property type="entry name" value="C5_MTASE_2"/>
    <property type="match status" value="1"/>
</dbReference>
<dbReference type="GO" id="GO:0003677">
    <property type="term" value="F:DNA binding"/>
    <property type="evidence" value="ECO:0007669"/>
    <property type="project" value="TreeGrafter"/>
</dbReference>